<accession>A0ABS1CJZ7</accession>
<proteinExistence type="predicted"/>
<dbReference type="EMBL" id="NRRV01000030">
    <property type="protein sequence ID" value="MBK1631676.1"/>
    <property type="molecule type" value="Genomic_DNA"/>
</dbReference>
<dbReference type="RefSeq" id="WP_200238273.1">
    <property type="nucleotide sequence ID" value="NZ_NRRV01000030.1"/>
</dbReference>
<sequence>MPLDASQAAGCRRLDAGACPGIQAMGRGCVRGDDHVLTPGRYVGAAAVEDDGTPFPERFAALKARLDEQLAEGEELGALIQAKLEGRVASG</sequence>
<comment type="caution">
    <text evidence="1">The sequence shown here is derived from an EMBL/GenBank/DDBJ whole genome shotgun (WGS) entry which is preliminary data.</text>
</comment>
<reference evidence="1 2" key="1">
    <citation type="journal article" date="2020" name="Microorganisms">
        <title>Osmotic Adaptation and Compatible Solute Biosynthesis of Phototrophic Bacteria as Revealed from Genome Analyses.</title>
        <authorList>
            <person name="Imhoff J.F."/>
            <person name="Rahn T."/>
            <person name="Kunzel S."/>
            <person name="Keller A."/>
            <person name="Neulinger S.C."/>
        </authorList>
    </citation>
    <scope>NUCLEOTIDE SEQUENCE [LARGE SCALE GENOMIC DNA]</scope>
    <source>
        <strain evidence="1 2">DSM 6210</strain>
    </source>
</reference>
<keyword evidence="2" id="KW-1185">Reference proteome</keyword>
<protein>
    <recommendedName>
        <fullName evidence="3">SAM-dependent DNA methyltransferase</fullName>
    </recommendedName>
</protein>
<evidence type="ECO:0000313" key="1">
    <source>
        <dbReference type="EMBL" id="MBK1631676.1"/>
    </source>
</evidence>
<evidence type="ECO:0008006" key="3">
    <source>
        <dbReference type="Google" id="ProtNLM"/>
    </source>
</evidence>
<name>A0ABS1CJZ7_9GAMM</name>
<dbReference type="Proteomes" id="UP000748752">
    <property type="component" value="Unassembled WGS sequence"/>
</dbReference>
<gene>
    <name evidence="1" type="ORF">CKO31_13155</name>
</gene>
<organism evidence="1 2">
    <name type="scientific">Thiohalocapsa halophila</name>
    <dbReference type="NCBI Taxonomy" id="69359"/>
    <lineage>
        <taxon>Bacteria</taxon>
        <taxon>Pseudomonadati</taxon>
        <taxon>Pseudomonadota</taxon>
        <taxon>Gammaproteobacteria</taxon>
        <taxon>Chromatiales</taxon>
        <taxon>Chromatiaceae</taxon>
        <taxon>Thiohalocapsa</taxon>
    </lineage>
</organism>
<evidence type="ECO:0000313" key="2">
    <source>
        <dbReference type="Proteomes" id="UP000748752"/>
    </source>
</evidence>